<accession>A0A2P6N0E7</accession>
<evidence type="ECO:0000313" key="1">
    <source>
        <dbReference type="EMBL" id="PRP77413.1"/>
    </source>
</evidence>
<comment type="caution">
    <text evidence="1">The sequence shown here is derived from an EMBL/GenBank/DDBJ whole genome shotgun (WGS) entry which is preliminary data.</text>
</comment>
<sequence>MDHTQAQISSFGYDLLFQMHQAGGDKVSDFPFVRDIAETALDATEKLYNTLTGPNDWMDHAVFTKMKRDCKERVQQHVAEKTRLECLQKFLSIGCNDEGAGGQSPLKSCSYPSDVAPDNLNIVKQEPFGRVWRIINTRAWNTYHFMEHPENSPSLLLQPEILL</sequence>
<evidence type="ECO:0000313" key="2">
    <source>
        <dbReference type="Proteomes" id="UP000241769"/>
    </source>
</evidence>
<protein>
    <submittedName>
        <fullName evidence="1">Uncharacterized protein</fullName>
    </submittedName>
</protein>
<proteinExistence type="predicted"/>
<organism evidence="1 2">
    <name type="scientific">Planoprotostelium fungivorum</name>
    <dbReference type="NCBI Taxonomy" id="1890364"/>
    <lineage>
        <taxon>Eukaryota</taxon>
        <taxon>Amoebozoa</taxon>
        <taxon>Evosea</taxon>
        <taxon>Variosea</taxon>
        <taxon>Cavosteliida</taxon>
        <taxon>Cavosteliaceae</taxon>
        <taxon>Planoprotostelium</taxon>
    </lineage>
</organism>
<name>A0A2P6N0E7_9EUKA</name>
<dbReference type="InParanoid" id="A0A2P6N0E7"/>
<gene>
    <name evidence="1" type="ORF">PROFUN_14373</name>
</gene>
<dbReference type="Proteomes" id="UP000241769">
    <property type="component" value="Unassembled WGS sequence"/>
</dbReference>
<dbReference type="AlphaFoldDB" id="A0A2P6N0E7"/>
<dbReference type="EMBL" id="MDYQ01000266">
    <property type="protein sequence ID" value="PRP77413.1"/>
    <property type="molecule type" value="Genomic_DNA"/>
</dbReference>
<keyword evidence="2" id="KW-1185">Reference proteome</keyword>
<reference evidence="1 2" key="1">
    <citation type="journal article" date="2018" name="Genome Biol. Evol.">
        <title>Multiple Roots of Fruiting Body Formation in Amoebozoa.</title>
        <authorList>
            <person name="Hillmann F."/>
            <person name="Forbes G."/>
            <person name="Novohradska S."/>
            <person name="Ferling I."/>
            <person name="Riege K."/>
            <person name="Groth M."/>
            <person name="Westermann M."/>
            <person name="Marz M."/>
            <person name="Spaller T."/>
            <person name="Winckler T."/>
            <person name="Schaap P."/>
            <person name="Glockner G."/>
        </authorList>
    </citation>
    <scope>NUCLEOTIDE SEQUENCE [LARGE SCALE GENOMIC DNA]</scope>
    <source>
        <strain evidence="1 2">Jena</strain>
    </source>
</reference>